<keyword evidence="4" id="KW-1003">Cell membrane</keyword>
<gene>
    <name evidence="9" type="ORF">GCM10007205_01900</name>
</gene>
<evidence type="ECO:0000256" key="5">
    <source>
        <dbReference type="ARBA" id="ARBA00022692"/>
    </source>
</evidence>
<dbReference type="AlphaFoldDB" id="A0A8J2UKV8"/>
<dbReference type="EMBL" id="BMCG01000001">
    <property type="protein sequence ID" value="GGB96256.1"/>
    <property type="molecule type" value="Genomic_DNA"/>
</dbReference>
<evidence type="ECO:0000256" key="1">
    <source>
        <dbReference type="ARBA" id="ARBA00004651"/>
    </source>
</evidence>
<feature type="transmembrane region" description="Helical" evidence="8">
    <location>
        <begin position="51"/>
        <end position="68"/>
    </location>
</feature>
<evidence type="ECO:0000313" key="10">
    <source>
        <dbReference type="Proteomes" id="UP000620266"/>
    </source>
</evidence>
<keyword evidence="7 8" id="KW-0472">Membrane</keyword>
<keyword evidence="3" id="KW-0813">Transport</keyword>
<name>A0A8J2UKV8_9BURK</name>
<dbReference type="GO" id="GO:0005886">
    <property type="term" value="C:plasma membrane"/>
    <property type="evidence" value="ECO:0007669"/>
    <property type="project" value="UniProtKB-SubCell"/>
</dbReference>
<evidence type="ECO:0000256" key="6">
    <source>
        <dbReference type="ARBA" id="ARBA00022989"/>
    </source>
</evidence>
<reference evidence="9" key="2">
    <citation type="submission" date="2020-09" db="EMBL/GenBank/DDBJ databases">
        <authorList>
            <person name="Sun Q."/>
            <person name="Sedlacek I."/>
        </authorList>
    </citation>
    <scope>NUCLEOTIDE SEQUENCE</scope>
    <source>
        <strain evidence="9">CCM 7086</strain>
    </source>
</reference>
<feature type="transmembrane region" description="Helical" evidence="8">
    <location>
        <begin position="280"/>
        <end position="298"/>
    </location>
</feature>
<keyword evidence="6 8" id="KW-1133">Transmembrane helix</keyword>
<evidence type="ECO:0000256" key="3">
    <source>
        <dbReference type="ARBA" id="ARBA00022448"/>
    </source>
</evidence>
<reference evidence="9" key="1">
    <citation type="journal article" date="2014" name="Int. J. Syst. Evol. Microbiol.">
        <title>Complete genome sequence of Corynebacterium casei LMG S-19264T (=DSM 44701T), isolated from a smear-ripened cheese.</title>
        <authorList>
            <consortium name="US DOE Joint Genome Institute (JGI-PGF)"/>
            <person name="Walter F."/>
            <person name="Albersmeier A."/>
            <person name="Kalinowski J."/>
            <person name="Ruckert C."/>
        </authorList>
    </citation>
    <scope>NUCLEOTIDE SEQUENCE</scope>
    <source>
        <strain evidence="9">CCM 7086</strain>
    </source>
</reference>
<feature type="transmembrane region" description="Helical" evidence="8">
    <location>
        <begin position="253"/>
        <end position="274"/>
    </location>
</feature>
<comment type="caution">
    <text evidence="9">The sequence shown here is derived from an EMBL/GenBank/DDBJ whole genome shotgun (WGS) entry which is preliminary data.</text>
</comment>
<comment type="subcellular location">
    <subcellularLocation>
        <location evidence="1">Cell membrane</location>
        <topology evidence="1">Multi-pass membrane protein</topology>
    </subcellularLocation>
</comment>
<feature type="transmembrane region" description="Helical" evidence="8">
    <location>
        <begin position="21"/>
        <end position="39"/>
    </location>
</feature>
<dbReference type="SUPFAM" id="SSF103481">
    <property type="entry name" value="Multidrug resistance efflux transporter EmrE"/>
    <property type="match status" value="2"/>
</dbReference>
<evidence type="ECO:0000313" key="9">
    <source>
        <dbReference type="EMBL" id="GGB96256.1"/>
    </source>
</evidence>
<feature type="transmembrane region" description="Helical" evidence="8">
    <location>
        <begin position="166"/>
        <end position="183"/>
    </location>
</feature>
<sequence length="312" mass="34160">MAYTACLVIPTMIPGYLVAKGVLFSIIGSVLFAVLYYYATLLAPLDGEQIFGWRTLLTFPFLTAFIWLSRQQHMVLTLAARMRAQPLLIAGALATSALLGVQLWLFMWAPLHGRALHVSLGYFLLPLTMLLTGRLVYGERLTRLQNLAALFAAVGVLNELVQLGSLSWETLLVAFGYPGYFVLRRKMAAANLGGLWFDMALLLPAGLWFIAAGPVGFESLTDHRALFGLIPLLGVLSSTALVFYMLASQNLPLSLFGLLGYVEPVLLVLVALLLGETISGAQWLTYIPVWIAVLLLIVEGTQATLRSRMATR</sequence>
<dbReference type="InterPro" id="IPR004626">
    <property type="entry name" value="RarD"/>
</dbReference>
<feature type="transmembrane region" description="Helical" evidence="8">
    <location>
        <begin position="115"/>
        <end position="137"/>
    </location>
</feature>
<keyword evidence="10" id="KW-1185">Reference proteome</keyword>
<comment type="similarity">
    <text evidence="2">Belongs to the EamA transporter family.</text>
</comment>
<accession>A0A8J2UKV8</accession>
<feature type="transmembrane region" description="Helical" evidence="8">
    <location>
        <begin position="225"/>
        <end position="246"/>
    </location>
</feature>
<evidence type="ECO:0000256" key="7">
    <source>
        <dbReference type="ARBA" id="ARBA00023136"/>
    </source>
</evidence>
<evidence type="ECO:0000256" key="2">
    <source>
        <dbReference type="ARBA" id="ARBA00007362"/>
    </source>
</evidence>
<evidence type="ECO:0000256" key="4">
    <source>
        <dbReference type="ARBA" id="ARBA00022475"/>
    </source>
</evidence>
<feature type="transmembrane region" description="Helical" evidence="8">
    <location>
        <begin position="195"/>
        <end position="213"/>
    </location>
</feature>
<proteinExistence type="inferred from homology"/>
<feature type="transmembrane region" description="Helical" evidence="8">
    <location>
        <begin position="144"/>
        <end position="160"/>
    </location>
</feature>
<protein>
    <submittedName>
        <fullName evidence="9">Permease</fullName>
    </submittedName>
</protein>
<dbReference type="Proteomes" id="UP000620266">
    <property type="component" value="Unassembled WGS sequence"/>
</dbReference>
<organism evidence="9 10">
    <name type="scientific">Oxalicibacterium flavum</name>
    <dbReference type="NCBI Taxonomy" id="179467"/>
    <lineage>
        <taxon>Bacteria</taxon>
        <taxon>Pseudomonadati</taxon>
        <taxon>Pseudomonadota</taxon>
        <taxon>Betaproteobacteria</taxon>
        <taxon>Burkholderiales</taxon>
        <taxon>Oxalobacteraceae</taxon>
        <taxon>Oxalicibacterium</taxon>
    </lineage>
</organism>
<feature type="transmembrane region" description="Helical" evidence="8">
    <location>
        <begin position="88"/>
        <end position="109"/>
    </location>
</feature>
<evidence type="ECO:0000256" key="8">
    <source>
        <dbReference type="SAM" id="Phobius"/>
    </source>
</evidence>
<dbReference type="InterPro" id="IPR037185">
    <property type="entry name" value="EmrE-like"/>
</dbReference>
<keyword evidence="5 8" id="KW-0812">Transmembrane</keyword>
<dbReference type="NCBIfam" id="TIGR00688">
    <property type="entry name" value="rarD"/>
    <property type="match status" value="1"/>
</dbReference>